<proteinExistence type="predicted"/>
<dbReference type="PANTHER" id="PTHR47099:SF1">
    <property type="entry name" value="METHYLCOBAMIDE:COM METHYLTRANSFERASE MTBA"/>
    <property type="match status" value="1"/>
</dbReference>
<protein>
    <recommendedName>
        <fullName evidence="1">Uroporphyrinogen decarboxylase (URO-D) domain-containing protein</fullName>
    </recommendedName>
</protein>
<dbReference type="InterPro" id="IPR038071">
    <property type="entry name" value="UROD/MetE-like_sf"/>
</dbReference>
<evidence type="ECO:0000313" key="2">
    <source>
        <dbReference type="EMBL" id="MCU6760904.1"/>
    </source>
</evidence>
<dbReference type="PANTHER" id="PTHR47099">
    <property type="entry name" value="METHYLCOBAMIDE:COM METHYLTRANSFERASE MTBA"/>
    <property type="match status" value="1"/>
</dbReference>
<dbReference type="InterPro" id="IPR052024">
    <property type="entry name" value="Methanogen_methyltrans"/>
</dbReference>
<reference evidence="2 3" key="1">
    <citation type="journal article" date="2021" name="ISME Commun">
        <title>Automated analysis of genomic sequences facilitates high-throughput and comprehensive description of bacteria.</title>
        <authorList>
            <person name="Hitch T.C.A."/>
        </authorList>
    </citation>
    <scope>NUCLEOTIDE SEQUENCE [LARGE SCALE GENOMIC DNA]</scope>
    <source>
        <strain evidence="2 3">Sanger_109</strain>
    </source>
</reference>
<dbReference type="SUPFAM" id="SSF51726">
    <property type="entry name" value="UROD/MetE-like"/>
    <property type="match status" value="1"/>
</dbReference>
<name>A0ABT2TH43_9FIRM</name>
<dbReference type="Proteomes" id="UP001652442">
    <property type="component" value="Unassembled WGS sequence"/>
</dbReference>
<dbReference type="Gene3D" id="3.20.20.210">
    <property type="match status" value="1"/>
</dbReference>
<feature type="domain" description="Uroporphyrinogen decarboxylase (URO-D)" evidence="1">
    <location>
        <begin position="109"/>
        <end position="254"/>
    </location>
</feature>
<evidence type="ECO:0000313" key="3">
    <source>
        <dbReference type="Proteomes" id="UP001652442"/>
    </source>
</evidence>
<gene>
    <name evidence="2" type="ORF">OCV88_00970</name>
</gene>
<keyword evidence="3" id="KW-1185">Reference proteome</keyword>
<organism evidence="2 3">
    <name type="scientific">Brotonthovivens ammoniilytica</name>
    <dbReference type="NCBI Taxonomy" id="2981725"/>
    <lineage>
        <taxon>Bacteria</taxon>
        <taxon>Bacillati</taxon>
        <taxon>Bacillota</taxon>
        <taxon>Clostridia</taxon>
        <taxon>Lachnospirales</taxon>
        <taxon>Lachnospiraceae</taxon>
        <taxon>Brotonthovivens</taxon>
    </lineage>
</organism>
<dbReference type="InterPro" id="IPR000257">
    <property type="entry name" value="Uroporphyrinogen_deCOase"/>
</dbReference>
<dbReference type="Pfam" id="PF01208">
    <property type="entry name" value="URO-D"/>
    <property type="match status" value="1"/>
</dbReference>
<evidence type="ECO:0000259" key="1">
    <source>
        <dbReference type="Pfam" id="PF01208"/>
    </source>
</evidence>
<dbReference type="RefSeq" id="WP_262590571.1">
    <property type="nucleotide sequence ID" value="NZ_JAOQJQ010000001.1"/>
</dbReference>
<dbReference type="EMBL" id="JAOQJQ010000001">
    <property type="protein sequence ID" value="MCU6760904.1"/>
    <property type="molecule type" value="Genomic_DNA"/>
</dbReference>
<sequence length="327" mass="38183">MKEMTPKERALAFFRHEPTDALPTDDGIFVLFNPETYAERPPHTTGGTDWFGVQWKYEASVDAIAPDHTQDPILEDICDWREVVKFPDLDAWDWSRVEEIDHISEIDRENKVFEMMFVNGPFERLHMLMGFENALCALLTDPEEVEAFLNAFMEWKLRLMEKVIEIYKPDVLMFHDDWGTQNNMFFSPDIWRELIKPQIKKAVDRCHELGVLFDMHSCGKMEEIVPEFVELGIDAWQGMEINDIPKLKKLTGMNLGYHVTPDYQKYQTDALAGLVTEEDVRKAVREVFYKTAEGYCYFPMFLPFGGWTTDVMIDEIAKCGKTVYQDK</sequence>
<accession>A0ABT2TH43</accession>
<comment type="caution">
    <text evidence="2">The sequence shown here is derived from an EMBL/GenBank/DDBJ whole genome shotgun (WGS) entry which is preliminary data.</text>
</comment>